<reference evidence="8 9" key="1">
    <citation type="submission" date="2023-07" db="EMBL/GenBank/DDBJ databases">
        <title>Genomic Encyclopedia of Type Strains, Phase IV (KMG-IV): sequencing the most valuable type-strain genomes for metagenomic binning, comparative biology and taxonomic classification.</title>
        <authorList>
            <person name="Goeker M."/>
        </authorList>
    </citation>
    <scope>NUCLEOTIDE SEQUENCE [LARGE SCALE GENOMIC DNA]</scope>
    <source>
        <strain evidence="8 9">DSM 5896</strain>
    </source>
</reference>
<keyword evidence="5" id="KW-0677">Repeat</keyword>
<dbReference type="PANTHER" id="PTHR10937">
    <property type="entry name" value="GLUCOSAMINE--FRUCTOSE-6-PHOSPHATE AMINOTRANSFERASE, ISOMERIZING"/>
    <property type="match status" value="1"/>
</dbReference>
<dbReference type="Proteomes" id="UP001237448">
    <property type="component" value="Unassembled WGS sequence"/>
</dbReference>
<name>A0ABU0FNN7_9HYPH</name>
<sequence>MQPGFVRDNVDAMLDFMRGVVAPREPGTLRHGFMIGCGDSYCAALAARQHMSLATGRFIEPVEALEFSRYLVGHLPEDSFVFGISNSGTVSRTIEGVRLARERGAWTFGVTVSADNRLARTAETLIKVNATPNIKEQPDGTRVVTPGTITYTASMLGLVIAGIALGERIGNLDAAEVAALVADLHALPDAMAKADAVSGTLAEAIAASFTKDRKTVILGGGPNYATAYFGMAKWFEGLTRPCHLSELEEWAHEHYFITDEMTDTIIILPPGAGHDRGLEQAQAAREMGSRIIIIGEEGDEEAKAACDIFFAMPPVPETLSPFVYKAPFEYLSCHISDKQGIAFLGFDNRKRQEVNFRQIFNSAQKAESGAAA</sequence>
<evidence type="ECO:0000259" key="7">
    <source>
        <dbReference type="PROSITE" id="PS51464"/>
    </source>
</evidence>
<dbReference type="RefSeq" id="WP_307434770.1">
    <property type="nucleotide sequence ID" value="NZ_JAUSVK010000001.1"/>
</dbReference>
<feature type="domain" description="SIS" evidence="7">
    <location>
        <begin position="20"/>
        <end position="171"/>
    </location>
</feature>
<comment type="catalytic activity">
    <reaction evidence="1">
        <text>D-fructose 6-phosphate + L-glutamine = D-glucosamine 6-phosphate + L-glutamate</text>
        <dbReference type="Rhea" id="RHEA:13237"/>
        <dbReference type="ChEBI" id="CHEBI:29985"/>
        <dbReference type="ChEBI" id="CHEBI:58359"/>
        <dbReference type="ChEBI" id="CHEBI:58725"/>
        <dbReference type="ChEBI" id="CHEBI:61527"/>
        <dbReference type="EC" id="2.6.1.16"/>
    </reaction>
</comment>
<accession>A0ABU0FNN7</accession>
<keyword evidence="9" id="KW-1185">Reference proteome</keyword>
<evidence type="ECO:0000256" key="4">
    <source>
        <dbReference type="ARBA" id="ARBA00022576"/>
    </source>
</evidence>
<evidence type="ECO:0000256" key="5">
    <source>
        <dbReference type="ARBA" id="ARBA00022737"/>
    </source>
</evidence>
<protein>
    <recommendedName>
        <fullName evidence="3">Glutamine--fructose-6-phosphate aminotransferase [isomerizing]</fullName>
        <ecNumber evidence="2">2.6.1.16</ecNumber>
    </recommendedName>
</protein>
<organism evidence="8 9">
    <name type="scientific">Labrys monachus</name>
    <dbReference type="NCBI Taxonomy" id="217067"/>
    <lineage>
        <taxon>Bacteria</taxon>
        <taxon>Pseudomonadati</taxon>
        <taxon>Pseudomonadota</taxon>
        <taxon>Alphaproteobacteria</taxon>
        <taxon>Hyphomicrobiales</taxon>
        <taxon>Xanthobacteraceae</taxon>
        <taxon>Labrys</taxon>
    </lineage>
</organism>
<proteinExistence type="predicted"/>
<dbReference type="Pfam" id="PF01380">
    <property type="entry name" value="SIS"/>
    <property type="match status" value="1"/>
</dbReference>
<dbReference type="Gene3D" id="3.40.50.10490">
    <property type="entry name" value="Glucose-6-phosphate isomerase like protein, domain 1"/>
    <property type="match status" value="2"/>
</dbReference>
<dbReference type="SUPFAM" id="SSF53697">
    <property type="entry name" value="SIS domain"/>
    <property type="match status" value="1"/>
</dbReference>
<dbReference type="EC" id="2.6.1.16" evidence="2"/>
<evidence type="ECO:0000313" key="9">
    <source>
        <dbReference type="Proteomes" id="UP001237448"/>
    </source>
</evidence>
<evidence type="ECO:0000256" key="2">
    <source>
        <dbReference type="ARBA" id="ARBA00012916"/>
    </source>
</evidence>
<gene>
    <name evidence="8" type="ORF">J3R73_005480</name>
</gene>
<evidence type="ECO:0000313" key="8">
    <source>
        <dbReference type="EMBL" id="MDQ0395688.1"/>
    </source>
</evidence>
<dbReference type="PROSITE" id="PS51464">
    <property type="entry name" value="SIS"/>
    <property type="match status" value="1"/>
</dbReference>
<dbReference type="InterPro" id="IPR001347">
    <property type="entry name" value="SIS_dom"/>
</dbReference>
<evidence type="ECO:0000256" key="6">
    <source>
        <dbReference type="ARBA" id="ARBA00022962"/>
    </source>
</evidence>
<dbReference type="InterPro" id="IPR046348">
    <property type="entry name" value="SIS_dom_sf"/>
</dbReference>
<evidence type="ECO:0000256" key="1">
    <source>
        <dbReference type="ARBA" id="ARBA00001031"/>
    </source>
</evidence>
<evidence type="ECO:0000256" key="3">
    <source>
        <dbReference type="ARBA" id="ARBA00016090"/>
    </source>
</evidence>
<dbReference type="EMBL" id="JAUSVK010000001">
    <property type="protein sequence ID" value="MDQ0395688.1"/>
    <property type="molecule type" value="Genomic_DNA"/>
</dbReference>
<keyword evidence="4" id="KW-0808">Transferase</keyword>
<keyword evidence="4" id="KW-0032">Aminotransferase</keyword>
<keyword evidence="6" id="KW-0315">Glutamine amidotransferase</keyword>
<dbReference type="PANTHER" id="PTHR10937:SF0">
    <property type="entry name" value="GLUTAMINE--FRUCTOSE-6-PHOSPHATE TRANSAMINASE (ISOMERIZING)"/>
    <property type="match status" value="1"/>
</dbReference>
<dbReference type="CDD" id="cd05008">
    <property type="entry name" value="SIS_GlmS_GlmD_1"/>
    <property type="match status" value="1"/>
</dbReference>
<comment type="caution">
    <text evidence="8">The sequence shown here is derived from an EMBL/GenBank/DDBJ whole genome shotgun (WGS) entry which is preliminary data.</text>
</comment>
<dbReference type="InterPro" id="IPR035466">
    <property type="entry name" value="GlmS/AgaS_SIS"/>
</dbReference>